<accession>A0ABW6PXI1</accession>
<evidence type="ECO:0000313" key="1">
    <source>
        <dbReference type="EMBL" id="MFF0547122.1"/>
    </source>
</evidence>
<protein>
    <submittedName>
        <fullName evidence="1">Uncharacterized protein</fullName>
    </submittedName>
</protein>
<dbReference type="Proteomes" id="UP001601444">
    <property type="component" value="Unassembled WGS sequence"/>
</dbReference>
<gene>
    <name evidence="1" type="ORF">ACFYTF_30230</name>
</gene>
<organism evidence="1 2">
    <name type="scientific">Nocardia thailandica</name>
    <dbReference type="NCBI Taxonomy" id="257275"/>
    <lineage>
        <taxon>Bacteria</taxon>
        <taxon>Bacillati</taxon>
        <taxon>Actinomycetota</taxon>
        <taxon>Actinomycetes</taxon>
        <taxon>Mycobacteriales</taxon>
        <taxon>Nocardiaceae</taxon>
        <taxon>Nocardia</taxon>
    </lineage>
</organism>
<dbReference type="RefSeq" id="WP_387703271.1">
    <property type="nucleotide sequence ID" value="NZ_JBIAMX010000032.1"/>
</dbReference>
<proteinExistence type="predicted"/>
<evidence type="ECO:0000313" key="2">
    <source>
        <dbReference type="Proteomes" id="UP001601444"/>
    </source>
</evidence>
<name>A0ABW6PXI1_9NOCA</name>
<dbReference type="EMBL" id="JBIAMX010000032">
    <property type="protein sequence ID" value="MFF0547122.1"/>
    <property type="molecule type" value="Genomic_DNA"/>
</dbReference>
<sequence>MNGIDSRAVLGHGRAVAASRVWTRSFPQAPPLRDETELLSAIGYIRTDISGVGQVWDEEQMRCAADDQGYDLRKTIAFSATTFDPVARLTAIAADLGVDAVLTPSFAHLGDVVPERLIRVCAVVVVDPLVIYPRFDPQMVS</sequence>
<comment type="caution">
    <text evidence="1">The sequence shown here is derived from an EMBL/GenBank/DDBJ whole genome shotgun (WGS) entry which is preliminary data.</text>
</comment>
<reference evidence="1 2" key="1">
    <citation type="submission" date="2024-10" db="EMBL/GenBank/DDBJ databases">
        <title>The Natural Products Discovery Center: Release of the First 8490 Sequenced Strains for Exploring Actinobacteria Biosynthetic Diversity.</title>
        <authorList>
            <person name="Kalkreuter E."/>
            <person name="Kautsar S.A."/>
            <person name="Yang D."/>
            <person name="Bader C.D."/>
            <person name="Teijaro C.N."/>
            <person name="Fluegel L."/>
            <person name="Davis C.M."/>
            <person name="Simpson J.R."/>
            <person name="Lauterbach L."/>
            <person name="Steele A.D."/>
            <person name="Gui C."/>
            <person name="Meng S."/>
            <person name="Li G."/>
            <person name="Viehrig K."/>
            <person name="Ye F."/>
            <person name="Su P."/>
            <person name="Kiefer A.F."/>
            <person name="Nichols A."/>
            <person name="Cepeda A.J."/>
            <person name="Yan W."/>
            <person name="Fan B."/>
            <person name="Jiang Y."/>
            <person name="Adhikari A."/>
            <person name="Zheng C.-J."/>
            <person name="Schuster L."/>
            <person name="Cowan T.M."/>
            <person name="Smanski M.J."/>
            <person name="Chevrette M.G."/>
            <person name="De Carvalho L.P.S."/>
            <person name="Shen B."/>
        </authorList>
    </citation>
    <scope>NUCLEOTIDE SEQUENCE [LARGE SCALE GENOMIC DNA]</scope>
    <source>
        <strain evidence="1 2">NPDC004045</strain>
    </source>
</reference>
<keyword evidence="2" id="KW-1185">Reference proteome</keyword>